<dbReference type="EMBL" id="JANWTP010000090">
    <property type="protein sequence ID" value="MDC8639977.1"/>
    <property type="molecule type" value="Genomic_DNA"/>
</dbReference>
<evidence type="ECO:0000313" key="3">
    <source>
        <dbReference type="Proteomes" id="UP001140230"/>
    </source>
</evidence>
<organism evidence="2 3">
    <name type="scientific">Xanthomonas hortorum pv. hederae</name>
    <dbReference type="NCBI Taxonomy" id="453603"/>
    <lineage>
        <taxon>Bacteria</taxon>
        <taxon>Pseudomonadati</taxon>
        <taxon>Pseudomonadota</taxon>
        <taxon>Gammaproteobacteria</taxon>
        <taxon>Lysobacterales</taxon>
        <taxon>Lysobacteraceae</taxon>
        <taxon>Xanthomonas</taxon>
    </lineage>
</organism>
<gene>
    <name evidence="2" type="ORF">NY667_19755</name>
</gene>
<dbReference type="Pfam" id="PF14279">
    <property type="entry name" value="HNH_5"/>
    <property type="match status" value="1"/>
</dbReference>
<dbReference type="GO" id="GO:0004519">
    <property type="term" value="F:endonuclease activity"/>
    <property type="evidence" value="ECO:0007669"/>
    <property type="project" value="UniProtKB-KW"/>
</dbReference>
<proteinExistence type="predicted"/>
<protein>
    <submittedName>
        <fullName evidence="2">HNH endonuclease</fullName>
    </submittedName>
</protein>
<evidence type="ECO:0000313" key="2">
    <source>
        <dbReference type="EMBL" id="MDC8639977.1"/>
    </source>
</evidence>
<evidence type="ECO:0000259" key="1">
    <source>
        <dbReference type="Pfam" id="PF14279"/>
    </source>
</evidence>
<dbReference type="InterPro" id="IPR029471">
    <property type="entry name" value="HNH_5"/>
</dbReference>
<sequence length="417" mass="46684">MKCIICRVDKDAIEFSDEHVVPDALGGYYHLYSVCRTCNSRMGETVDSSLVNHKLADLYRFVEGMAGKSGAIPNPFGGLATSSESPNVKARAIVDDDGVLKFHLIPRVVVHEEGGAPTKIEIVVDSQDETKIGTILRKKLERLGIDESQPWVKSELARSVLDGGFSMRWQIDTQAFKIGLLKIAYEFAVDSIEAYFETPDAIEISRILREVDYKTVNRFVTVGSGLQPEVFEPFKDYLDLDSKKHYLVLINSGTYLMGCVKLHGLFCVGVKLSSKRHMDKGEVIFGINDIANQSFRKLNLRELVAECMGPVHSRLGYFFATDEEARPAAAEINAPGYRYASDSNRDPLLFQGDGRPDPRTLSDIVARGRAADSREDGWFNTQVEFDPADEVFVRSERTGCLYRIVGVEISREHLRRV</sequence>
<dbReference type="RefSeq" id="WP_273664519.1">
    <property type="nucleotide sequence ID" value="NZ_CP168178.1"/>
</dbReference>
<keyword evidence="2" id="KW-0540">Nuclease</keyword>
<keyword evidence="2" id="KW-0378">Hydrolase</keyword>
<keyword evidence="2" id="KW-0255">Endonuclease</keyword>
<dbReference type="AlphaFoldDB" id="A0A9X4BUS8"/>
<dbReference type="Proteomes" id="UP001140230">
    <property type="component" value="Unassembled WGS sequence"/>
</dbReference>
<reference evidence="2" key="1">
    <citation type="journal article" date="2022" name="Phytopathology">
        <title>Whole genome sequencing-based tracing of a 2022 introduction and outbreak of Xanthomonas hortorum pv. pelargonii.</title>
        <authorList>
            <person name="Iruegas Bocardo F."/>
            <person name="Weisberg A.J."/>
            <person name="Riutta E.R."/>
            <person name="Kilday K.B."/>
            <person name="Bonkowski J.C."/>
            <person name="Creswell T.C."/>
            <person name="Daughtrey M."/>
            <person name="Rane K.K."/>
            <person name="Grunwald N.J."/>
            <person name="Chang J.H."/>
            <person name="Putnam M."/>
        </authorList>
    </citation>
    <scope>NUCLEOTIDE SEQUENCE</scope>
    <source>
        <strain evidence="2">22-338</strain>
    </source>
</reference>
<accession>A0A9X4BUS8</accession>
<comment type="caution">
    <text evidence="2">The sequence shown here is derived from an EMBL/GenBank/DDBJ whole genome shotgun (WGS) entry which is preliminary data.</text>
</comment>
<reference evidence="2" key="2">
    <citation type="submission" date="2022-08" db="EMBL/GenBank/DDBJ databases">
        <authorList>
            <person name="Iruegas-Bocardo F."/>
            <person name="Weisberg A.J."/>
            <person name="Riutta E.R."/>
            <person name="Kilday K."/>
            <person name="Bonkowski J.C."/>
            <person name="Creswell T."/>
            <person name="Daughtrey M.L."/>
            <person name="Rane K."/>
            <person name="Grunwald N.J."/>
            <person name="Chang J.H."/>
            <person name="Putnam M.L."/>
        </authorList>
    </citation>
    <scope>NUCLEOTIDE SEQUENCE</scope>
    <source>
        <strain evidence="2">22-338</strain>
    </source>
</reference>
<feature type="domain" description="HNH endonuclease 5" evidence="1">
    <location>
        <begin position="3"/>
        <end position="54"/>
    </location>
</feature>
<name>A0A9X4BUS8_9XANT</name>